<organism evidence="2 3">
    <name type="scientific">Panicum miliaceum</name>
    <name type="common">Proso millet</name>
    <name type="synonym">Broomcorn millet</name>
    <dbReference type="NCBI Taxonomy" id="4540"/>
    <lineage>
        <taxon>Eukaryota</taxon>
        <taxon>Viridiplantae</taxon>
        <taxon>Streptophyta</taxon>
        <taxon>Embryophyta</taxon>
        <taxon>Tracheophyta</taxon>
        <taxon>Spermatophyta</taxon>
        <taxon>Magnoliopsida</taxon>
        <taxon>Liliopsida</taxon>
        <taxon>Poales</taxon>
        <taxon>Poaceae</taxon>
        <taxon>PACMAD clade</taxon>
        <taxon>Panicoideae</taxon>
        <taxon>Panicodae</taxon>
        <taxon>Paniceae</taxon>
        <taxon>Panicinae</taxon>
        <taxon>Panicum</taxon>
        <taxon>Panicum sect. Panicum</taxon>
    </lineage>
</organism>
<dbReference type="EMBL" id="PQIB02000014">
    <property type="protein sequence ID" value="RLM70123.1"/>
    <property type="molecule type" value="Genomic_DNA"/>
</dbReference>
<feature type="compositionally biased region" description="Basic and acidic residues" evidence="1">
    <location>
        <begin position="175"/>
        <end position="185"/>
    </location>
</feature>
<sequence>MAKVDTTFRSVVFSSGERVTIFPDDVTKILGLPSRGKLVWDASLDKSNDMREGIRKKIDLCSDDEPPSIAAERILKELGPDLTRMEEESFVTAFTVYVVFYFDNLEFKGEIQRPFGLPRVKFYDSCTISGLVMADTNGLRGSPPTRVFGTGKVRQADEVVYRRNACRGRNPTSRCDSKQTQEDSRTTNTKRIRNPNEGQLRLEHTTSNTKQDTAVLSIIAARKHRARCIKHLSAARHAIEKDTMELVDTITRICYTGGIYTPPSINFESPRTPAATCNQGSNWDNVMNSTPNQHCDQLPFDIATTDLFPYPQTPAAETPKPHVTNQHNNPPRKSRKQ</sequence>
<feature type="region of interest" description="Disordered" evidence="1">
    <location>
        <begin position="306"/>
        <end position="337"/>
    </location>
</feature>
<evidence type="ECO:0000313" key="3">
    <source>
        <dbReference type="Proteomes" id="UP000275267"/>
    </source>
</evidence>
<dbReference type="Proteomes" id="UP000275267">
    <property type="component" value="Unassembled WGS sequence"/>
</dbReference>
<feature type="region of interest" description="Disordered" evidence="1">
    <location>
        <begin position="168"/>
        <end position="198"/>
    </location>
</feature>
<name>A0A3L6Q3Q8_PANMI</name>
<accession>A0A3L6Q3Q8</accession>
<dbReference type="AlphaFoldDB" id="A0A3L6Q3Q8"/>
<reference evidence="3" key="1">
    <citation type="journal article" date="2019" name="Nat. Commun.">
        <title>The genome of broomcorn millet.</title>
        <authorList>
            <person name="Zou C."/>
            <person name="Miki D."/>
            <person name="Li D."/>
            <person name="Tang Q."/>
            <person name="Xiao L."/>
            <person name="Rajput S."/>
            <person name="Deng P."/>
            <person name="Jia W."/>
            <person name="Huang R."/>
            <person name="Zhang M."/>
            <person name="Sun Y."/>
            <person name="Hu J."/>
            <person name="Fu X."/>
            <person name="Schnable P.S."/>
            <person name="Li F."/>
            <person name="Zhang H."/>
            <person name="Feng B."/>
            <person name="Zhu X."/>
            <person name="Liu R."/>
            <person name="Schnable J.C."/>
            <person name="Zhu J.-K."/>
            <person name="Zhang H."/>
        </authorList>
    </citation>
    <scope>NUCLEOTIDE SEQUENCE [LARGE SCALE GENOMIC DNA]</scope>
</reference>
<evidence type="ECO:0000313" key="2">
    <source>
        <dbReference type="EMBL" id="RLM70123.1"/>
    </source>
</evidence>
<keyword evidence="3" id="KW-1185">Reference proteome</keyword>
<evidence type="ECO:0000256" key="1">
    <source>
        <dbReference type="SAM" id="MobiDB-lite"/>
    </source>
</evidence>
<comment type="caution">
    <text evidence="2">The sequence shown here is derived from an EMBL/GenBank/DDBJ whole genome shotgun (WGS) entry which is preliminary data.</text>
</comment>
<proteinExistence type="predicted"/>
<gene>
    <name evidence="2" type="ORF">C2845_PM17G06390</name>
</gene>
<protein>
    <submittedName>
        <fullName evidence="2">Uncharacterized protein</fullName>
    </submittedName>
</protein>